<dbReference type="Proteomes" id="UP000002341">
    <property type="component" value="Segment"/>
</dbReference>
<name>C4NT82_9CAUD</name>
<evidence type="ECO:0000313" key="2">
    <source>
        <dbReference type="Proteomes" id="UP000002341"/>
    </source>
</evidence>
<dbReference type="OrthoDB" id="37406at10239"/>
<protein>
    <submittedName>
        <fullName evidence="1">Uncharacterized protein</fullName>
    </submittedName>
</protein>
<accession>C4NT82</accession>
<dbReference type="GeneID" id="7874896"/>
<evidence type="ECO:0000313" key="1">
    <source>
        <dbReference type="EMBL" id="ACL81348.1"/>
    </source>
</evidence>
<reference evidence="1 2" key="1">
    <citation type="journal article" date="2009" name="Environ. Microbiol.">
        <title>Genome sequences of two novel phages infecting marine roseobacters.</title>
        <authorList>
            <person name="Zhao Y."/>
            <person name="Wang K."/>
            <person name="Jiao N."/>
            <person name="Chen F."/>
        </authorList>
    </citation>
    <scope>NUCLEOTIDE SEQUENCE</scope>
    <source>
        <strain evidence="1">DSS3P2</strain>
    </source>
</reference>
<dbReference type="RefSeq" id="YP_002899090.1">
    <property type="nucleotide sequence ID" value="NC_012697.1"/>
</dbReference>
<dbReference type="KEGG" id="vg:7874896"/>
<sequence>MELDTETIVNAIEVKAKTLKKIQHSCMTSSFSVLHKPRIYRPHDNEKETKCQNMIPQNSFTSLVP</sequence>
<proteinExistence type="predicted"/>
<dbReference type="EMBL" id="FJ591093">
    <property type="protein sequence ID" value="ACL81348.1"/>
    <property type="molecule type" value="Genomic_DNA"/>
</dbReference>
<organism evidence="1 2">
    <name type="scientific">Silicibacter phage DSS3phi2</name>
    <dbReference type="NCBI Taxonomy" id="490912"/>
    <lineage>
        <taxon>Viruses</taxon>
        <taxon>Duplodnaviria</taxon>
        <taxon>Heunggongvirae</taxon>
        <taxon>Uroviricota</taxon>
        <taxon>Caudoviricetes</taxon>
        <taxon>Schitoviridae</taxon>
        <taxon>Rhodovirinae</taxon>
        <taxon>Aorunvirus</taxon>
        <taxon>Aorunvirus V12</taxon>
    </lineage>
</organism>